<name>A0A9P9KKZ8_FUSSL</name>
<evidence type="ECO:0000313" key="9">
    <source>
        <dbReference type="EMBL" id="KAH7265768.1"/>
    </source>
</evidence>
<keyword evidence="3" id="KW-0677">Repeat</keyword>
<dbReference type="PANTHER" id="PTHR40626:SF34">
    <property type="entry name" value="ZINC FINGER PROTEIN YGR067C"/>
    <property type="match status" value="1"/>
</dbReference>
<evidence type="ECO:0000256" key="2">
    <source>
        <dbReference type="ARBA" id="ARBA00022723"/>
    </source>
</evidence>
<dbReference type="GO" id="GO:0000785">
    <property type="term" value="C:chromatin"/>
    <property type="evidence" value="ECO:0007669"/>
    <property type="project" value="TreeGrafter"/>
</dbReference>
<dbReference type="GO" id="GO:0000978">
    <property type="term" value="F:RNA polymerase II cis-regulatory region sequence-specific DNA binding"/>
    <property type="evidence" value="ECO:0007669"/>
    <property type="project" value="InterPro"/>
</dbReference>
<dbReference type="AlphaFoldDB" id="A0A9P9KKZ8"/>
<accession>A0A9P9KKZ8</accession>
<dbReference type="GO" id="GO:0005634">
    <property type="term" value="C:nucleus"/>
    <property type="evidence" value="ECO:0007669"/>
    <property type="project" value="UniProtKB-SubCell"/>
</dbReference>
<reference evidence="9" key="1">
    <citation type="journal article" date="2021" name="Nat. Commun.">
        <title>Genetic determinants of endophytism in the Arabidopsis root mycobiome.</title>
        <authorList>
            <person name="Mesny F."/>
            <person name="Miyauchi S."/>
            <person name="Thiergart T."/>
            <person name="Pickel B."/>
            <person name="Atanasova L."/>
            <person name="Karlsson M."/>
            <person name="Huettel B."/>
            <person name="Barry K.W."/>
            <person name="Haridas S."/>
            <person name="Chen C."/>
            <person name="Bauer D."/>
            <person name="Andreopoulos W."/>
            <person name="Pangilinan J."/>
            <person name="LaButti K."/>
            <person name="Riley R."/>
            <person name="Lipzen A."/>
            <person name="Clum A."/>
            <person name="Drula E."/>
            <person name="Henrissat B."/>
            <person name="Kohler A."/>
            <person name="Grigoriev I.V."/>
            <person name="Martin F.M."/>
            <person name="Hacquard S."/>
        </authorList>
    </citation>
    <scope>NUCLEOTIDE SEQUENCE</scope>
    <source>
        <strain evidence="9">FSSC 5 MPI-SDFR-AT-0091</strain>
    </source>
</reference>
<dbReference type="Proteomes" id="UP000736672">
    <property type="component" value="Unassembled WGS sequence"/>
</dbReference>
<dbReference type="CDD" id="cd12148">
    <property type="entry name" value="fungal_TF_MHR"/>
    <property type="match status" value="1"/>
</dbReference>
<keyword evidence="4" id="KW-0863">Zinc-finger</keyword>
<keyword evidence="5" id="KW-0862">Zinc</keyword>
<dbReference type="EMBL" id="JAGTJS010000006">
    <property type="protein sequence ID" value="KAH7265768.1"/>
    <property type="molecule type" value="Genomic_DNA"/>
</dbReference>
<organism evidence="9 10">
    <name type="scientific">Fusarium solani</name>
    <name type="common">Filamentous fungus</name>
    <dbReference type="NCBI Taxonomy" id="169388"/>
    <lineage>
        <taxon>Eukaryota</taxon>
        <taxon>Fungi</taxon>
        <taxon>Dikarya</taxon>
        <taxon>Ascomycota</taxon>
        <taxon>Pezizomycotina</taxon>
        <taxon>Sordariomycetes</taxon>
        <taxon>Hypocreomycetidae</taxon>
        <taxon>Hypocreales</taxon>
        <taxon>Nectriaceae</taxon>
        <taxon>Fusarium</taxon>
        <taxon>Fusarium solani species complex</taxon>
    </lineage>
</organism>
<comment type="caution">
    <text evidence="9">The sequence shown here is derived from an EMBL/GenBank/DDBJ whole genome shotgun (WGS) entry which is preliminary data.</text>
</comment>
<evidence type="ECO:0000256" key="4">
    <source>
        <dbReference type="ARBA" id="ARBA00022771"/>
    </source>
</evidence>
<comment type="subcellular location">
    <subcellularLocation>
        <location evidence="1">Nucleus</location>
    </subcellularLocation>
</comment>
<proteinExistence type="predicted"/>
<dbReference type="GO" id="GO:0008270">
    <property type="term" value="F:zinc ion binding"/>
    <property type="evidence" value="ECO:0007669"/>
    <property type="project" value="UniProtKB-KW"/>
</dbReference>
<dbReference type="OrthoDB" id="654211at2759"/>
<evidence type="ECO:0000256" key="3">
    <source>
        <dbReference type="ARBA" id="ARBA00022737"/>
    </source>
</evidence>
<dbReference type="GO" id="GO:0006351">
    <property type="term" value="P:DNA-templated transcription"/>
    <property type="evidence" value="ECO:0007669"/>
    <property type="project" value="InterPro"/>
</dbReference>
<dbReference type="Pfam" id="PF04082">
    <property type="entry name" value="Fungal_trans"/>
    <property type="match status" value="1"/>
</dbReference>
<feature type="compositionally biased region" description="Basic and acidic residues" evidence="7">
    <location>
        <begin position="168"/>
        <end position="178"/>
    </location>
</feature>
<evidence type="ECO:0000259" key="8">
    <source>
        <dbReference type="Pfam" id="PF04082"/>
    </source>
</evidence>
<evidence type="ECO:0000256" key="6">
    <source>
        <dbReference type="ARBA" id="ARBA00023242"/>
    </source>
</evidence>
<evidence type="ECO:0000256" key="1">
    <source>
        <dbReference type="ARBA" id="ARBA00004123"/>
    </source>
</evidence>
<dbReference type="GO" id="GO:0000981">
    <property type="term" value="F:DNA-binding transcription factor activity, RNA polymerase II-specific"/>
    <property type="evidence" value="ECO:0007669"/>
    <property type="project" value="InterPro"/>
</dbReference>
<feature type="domain" description="Xylanolytic transcriptional activator regulatory" evidence="8">
    <location>
        <begin position="236"/>
        <end position="430"/>
    </location>
</feature>
<keyword evidence="2" id="KW-0479">Metal-binding</keyword>
<gene>
    <name evidence="9" type="ORF">B0J15DRAFT_234469</name>
</gene>
<dbReference type="PANTHER" id="PTHR40626">
    <property type="entry name" value="MIP31509P"/>
    <property type="match status" value="1"/>
</dbReference>
<sequence length="724" mass="80934">MNGPQPAARHHSMPTPPSRRTSTSEPVCRTPNVSPSARSHNGLAIGSPNGSTAPDVGSEPSDNRSVNGQDCGPPYRVQYPRHQDPKQQAPAMPDPLVLQDPAEGQLSLPLLDFGPLPDDLFDVADFDQIEIPDWMELSWTATPVMGTAGTSRGPHATFPDEALRVQDAHGSSPRDHRAIATPTNPHVPKERNGGLNEAFTADVHVRDWICQDLVQRHVPEHQLEEIPTEKLCQGFLSSYMDCFHGHFPIIHRPTFTPTTTPSPLLLIMCSIGALYRLDRRRAKSLYDITMTSASHSSVSHADYPIWFVQTKLLLTLFTVLSGDDELVSTAMAENGFYTLVYETIRQSLNDQGADHRTLSWPEWIQHETRKRTLGGIFIVSTLNMIIYNVNPGFHPAEDLDFEAFDDESHWNAKTTREWCELRTAWHQPDYLTMREMLMDLISDDSSRLKNRSRVSPFSAWVITHAFVVYTWHLFQVAPPTSSAILGANVTSLLLHSAMQSLARYHELLEESVDTNPEEVTHTAKPSLISTCRAILPIAYIRLFGSAIRLDRLSLISRDSDSVEASVAVFASTKMIKTPYLLDVVRRSFDGLRRTVKIGHLLMRKTAAFHWSVEHAVAAWDCALFVTKWVHAVELDALNDILTSPAEAQLLDSMKQVLDETDCSFREGLSLAAALARLWSLSLQDVWVWGITPRMGTILSSLATTYQRINDTNRHRSLAEGGLSH</sequence>
<protein>
    <recommendedName>
        <fullName evidence="8">Xylanolytic transcriptional activator regulatory domain-containing protein</fullName>
    </recommendedName>
</protein>
<feature type="compositionally biased region" description="Polar residues" evidence="7">
    <location>
        <begin position="18"/>
        <end position="39"/>
    </location>
</feature>
<evidence type="ECO:0000256" key="7">
    <source>
        <dbReference type="SAM" id="MobiDB-lite"/>
    </source>
</evidence>
<evidence type="ECO:0000313" key="10">
    <source>
        <dbReference type="Proteomes" id="UP000736672"/>
    </source>
</evidence>
<keyword evidence="6" id="KW-0539">Nucleus</keyword>
<evidence type="ECO:0000256" key="5">
    <source>
        <dbReference type="ARBA" id="ARBA00022833"/>
    </source>
</evidence>
<feature type="region of interest" description="Disordered" evidence="7">
    <location>
        <begin position="1"/>
        <end position="93"/>
    </location>
</feature>
<dbReference type="InterPro" id="IPR051059">
    <property type="entry name" value="VerF-like"/>
</dbReference>
<keyword evidence="10" id="KW-1185">Reference proteome</keyword>
<feature type="region of interest" description="Disordered" evidence="7">
    <location>
        <begin position="168"/>
        <end position="192"/>
    </location>
</feature>
<dbReference type="InterPro" id="IPR007219">
    <property type="entry name" value="XnlR_reg_dom"/>
</dbReference>